<dbReference type="Proteomes" id="UP000885750">
    <property type="component" value="Unassembled WGS sequence"/>
</dbReference>
<dbReference type="Pfam" id="PF02470">
    <property type="entry name" value="MlaD"/>
    <property type="match status" value="3"/>
</dbReference>
<evidence type="ECO:0000256" key="2">
    <source>
        <dbReference type="ARBA" id="ARBA00022475"/>
    </source>
</evidence>
<evidence type="ECO:0000256" key="3">
    <source>
        <dbReference type="ARBA" id="ARBA00022519"/>
    </source>
</evidence>
<feature type="domain" description="Mce/MlaD" evidence="8">
    <location>
        <begin position="288"/>
        <end position="384"/>
    </location>
</feature>
<evidence type="ECO:0000256" key="1">
    <source>
        <dbReference type="ARBA" id="ARBA00004533"/>
    </source>
</evidence>
<evidence type="ECO:0000256" key="6">
    <source>
        <dbReference type="ARBA" id="ARBA00023136"/>
    </source>
</evidence>
<comment type="subcellular location">
    <subcellularLocation>
        <location evidence="1">Cell inner membrane</location>
    </subcellularLocation>
</comment>
<keyword evidence="3" id="KW-0997">Cell inner membrane</keyword>
<evidence type="ECO:0000259" key="8">
    <source>
        <dbReference type="Pfam" id="PF02470"/>
    </source>
</evidence>
<keyword evidence="5 7" id="KW-1133">Transmembrane helix</keyword>
<dbReference type="InterPro" id="IPR003399">
    <property type="entry name" value="Mce/MlaD"/>
</dbReference>
<keyword evidence="6 7" id="KW-0472">Membrane</keyword>
<name>A0A7V2WTL1_LEUMU</name>
<evidence type="ECO:0000256" key="7">
    <source>
        <dbReference type="SAM" id="Phobius"/>
    </source>
</evidence>
<evidence type="ECO:0000313" key="9">
    <source>
        <dbReference type="EMBL" id="HFC91221.1"/>
    </source>
</evidence>
<feature type="transmembrane region" description="Helical" evidence="7">
    <location>
        <begin position="16"/>
        <end position="36"/>
    </location>
</feature>
<accession>A0A7V2WTL1</accession>
<evidence type="ECO:0000256" key="4">
    <source>
        <dbReference type="ARBA" id="ARBA00022692"/>
    </source>
</evidence>
<gene>
    <name evidence="9" type="ORF">ENJ51_00250</name>
</gene>
<keyword evidence="4 7" id="KW-0812">Transmembrane</keyword>
<sequence length="700" mass="77267">MANNDYPTAQVQSTSGLSLIWIIPLTAALIGGWLVYKYYSERGTMITITFDQASGIEAKKTAIRYKDIQVGRVQKLRLTSDLKKVVVIAEIFPEMAQNLGSNTRFWVERPRLTLQGVSGLETLLSGVHIGIDPGKKSPAKEYYDGLATAPLITTNEKGSLFVLNSQNLGSLDIGSPVYYHKIRVGEVTAYKLNTATGKVDVSIYVHAPYDKKIKSNTRFWNASGLDINLSTSGVSMRMESLISLLIGGIAFETPKDKVGYAITDKTKFKLYDSYKLANDNTERLEKLFYVMYFDDSLHGLSTDSVIEFSGVKVGKVESILLQKMQNNTQVKTLVKASLYIDKFSEKNQRAEAEHTLQNLVSNGLQAQLTVDSLITGAQFISLNMPKKPLHLQEKQHVFALLPTALHDPSVFPTKDAPASILNFDASEITAELNKAISSVTALLNSQDVKKTLKGVATTAESIAKITKKLDQKGFSGKLVNTLTTAQKTADDLSHLLASADRTISVLQKDGSIALRTISNVSNKLQKDISTSLQTFNNVSNKLQKDASTSMHTFNNVSSKLQKDASLSMRTFNNVSNKLQKDASLSMRTFNNVSKKLQKDASTSMRTFNNVSNKLQKDLSVSLRTFNNVSNKLQQDAHKTMRHIDNTTIVVNKSLKATLSEDSALQYRLQQLINDLGEASRSFSTLADTLQRKPNSVIFGK</sequence>
<dbReference type="AlphaFoldDB" id="A0A7V2WTL1"/>
<feature type="domain" description="Mce/MlaD" evidence="8">
    <location>
        <begin position="161"/>
        <end position="218"/>
    </location>
</feature>
<comment type="caution">
    <text evidence="9">The sequence shown here is derived from an EMBL/GenBank/DDBJ whole genome shotgun (WGS) entry which is preliminary data.</text>
</comment>
<dbReference type="EMBL" id="DRMS01000007">
    <property type="protein sequence ID" value="HFC91221.1"/>
    <property type="molecule type" value="Genomic_DNA"/>
</dbReference>
<feature type="domain" description="Mce/MlaD" evidence="8">
    <location>
        <begin position="43"/>
        <end position="134"/>
    </location>
</feature>
<protein>
    <submittedName>
        <fullName evidence="9">MCE family protein</fullName>
    </submittedName>
</protein>
<organism evidence="9">
    <name type="scientific">Leucothrix mucor</name>
    <dbReference type="NCBI Taxonomy" id="45248"/>
    <lineage>
        <taxon>Bacteria</taxon>
        <taxon>Pseudomonadati</taxon>
        <taxon>Pseudomonadota</taxon>
        <taxon>Gammaproteobacteria</taxon>
        <taxon>Thiotrichales</taxon>
        <taxon>Thiotrichaceae</taxon>
        <taxon>Leucothrix</taxon>
    </lineage>
</organism>
<dbReference type="InterPro" id="IPR051800">
    <property type="entry name" value="PqiA-PqiB_transport"/>
</dbReference>
<dbReference type="PANTHER" id="PTHR30462:SF0">
    <property type="entry name" value="INTERMEMBRANE TRANSPORT PROTEIN YEBT"/>
    <property type="match status" value="1"/>
</dbReference>
<reference evidence="9" key="1">
    <citation type="journal article" date="2020" name="mSystems">
        <title>Genome- and Community-Level Interaction Insights into Carbon Utilization and Element Cycling Functions of Hydrothermarchaeota in Hydrothermal Sediment.</title>
        <authorList>
            <person name="Zhou Z."/>
            <person name="Liu Y."/>
            <person name="Xu W."/>
            <person name="Pan J."/>
            <person name="Luo Z.H."/>
            <person name="Li M."/>
        </authorList>
    </citation>
    <scope>NUCLEOTIDE SEQUENCE [LARGE SCALE GENOMIC DNA]</scope>
    <source>
        <strain evidence="9">HyVt-493</strain>
    </source>
</reference>
<dbReference type="GO" id="GO:0005886">
    <property type="term" value="C:plasma membrane"/>
    <property type="evidence" value="ECO:0007669"/>
    <property type="project" value="UniProtKB-SubCell"/>
</dbReference>
<keyword evidence="2" id="KW-1003">Cell membrane</keyword>
<dbReference type="PANTHER" id="PTHR30462">
    <property type="entry name" value="INTERMEMBRANE TRANSPORT PROTEIN PQIB-RELATED"/>
    <property type="match status" value="1"/>
</dbReference>
<proteinExistence type="predicted"/>
<evidence type="ECO:0000256" key="5">
    <source>
        <dbReference type="ARBA" id="ARBA00022989"/>
    </source>
</evidence>